<sequence length="145" mass="17431">MFDRNYADEDFNNSAEQRNNNGNQRRDGRKEPVRVLRSGNNCVIFVENLSSEEEQPDKEKVVDHGNQHNHDYRVKDDIPLFYETMAVDEFLNWQIDVDRFFDVIGILENKKVKMVVIGLKSIYVFWWDKLVLHRQWQRKGLVRSW</sequence>
<proteinExistence type="predicted"/>
<protein>
    <submittedName>
        <fullName evidence="2">Uncharacterized protein</fullName>
    </submittedName>
</protein>
<dbReference type="Gramene" id="Psat06G0635800-T1">
    <property type="protein sequence ID" value="KAI5401864.1"/>
    <property type="gene ID" value="KIW84_066358"/>
</dbReference>
<name>A0A9D4WFK4_PEA</name>
<evidence type="ECO:0000313" key="2">
    <source>
        <dbReference type="EMBL" id="KAI5401864.1"/>
    </source>
</evidence>
<reference evidence="2 3" key="1">
    <citation type="journal article" date="2022" name="Nat. Genet.">
        <title>Improved pea reference genome and pan-genome highlight genomic features and evolutionary characteristics.</title>
        <authorList>
            <person name="Yang T."/>
            <person name="Liu R."/>
            <person name="Luo Y."/>
            <person name="Hu S."/>
            <person name="Wang D."/>
            <person name="Wang C."/>
            <person name="Pandey M.K."/>
            <person name="Ge S."/>
            <person name="Xu Q."/>
            <person name="Li N."/>
            <person name="Li G."/>
            <person name="Huang Y."/>
            <person name="Saxena R.K."/>
            <person name="Ji Y."/>
            <person name="Li M."/>
            <person name="Yan X."/>
            <person name="He Y."/>
            <person name="Liu Y."/>
            <person name="Wang X."/>
            <person name="Xiang C."/>
            <person name="Varshney R.K."/>
            <person name="Ding H."/>
            <person name="Gao S."/>
            <person name="Zong X."/>
        </authorList>
    </citation>
    <scope>NUCLEOTIDE SEQUENCE [LARGE SCALE GENOMIC DNA]</scope>
    <source>
        <strain evidence="2 3">cv. Zhongwan 6</strain>
    </source>
</reference>
<feature type="region of interest" description="Disordered" evidence="1">
    <location>
        <begin position="1"/>
        <end position="32"/>
    </location>
</feature>
<organism evidence="2 3">
    <name type="scientific">Pisum sativum</name>
    <name type="common">Garden pea</name>
    <name type="synonym">Lathyrus oleraceus</name>
    <dbReference type="NCBI Taxonomy" id="3888"/>
    <lineage>
        <taxon>Eukaryota</taxon>
        <taxon>Viridiplantae</taxon>
        <taxon>Streptophyta</taxon>
        <taxon>Embryophyta</taxon>
        <taxon>Tracheophyta</taxon>
        <taxon>Spermatophyta</taxon>
        <taxon>Magnoliopsida</taxon>
        <taxon>eudicotyledons</taxon>
        <taxon>Gunneridae</taxon>
        <taxon>Pentapetalae</taxon>
        <taxon>rosids</taxon>
        <taxon>fabids</taxon>
        <taxon>Fabales</taxon>
        <taxon>Fabaceae</taxon>
        <taxon>Papilionoideae</taxon>
        <taxon>50 kb inversion clade</taxon>
        <taxon>NPAAA clade</taxon>
        <taxon>Hologalegina</taxon>
        <taxon>IRL clade</taxon>
        <taxon>Fabeae</taxon>
        <taxon>Lathyrus</taxon>
    </lineage>
</organism>
<dbReference type="AlphaFoldDB" id="A0A9D4WFK4"/>
<keyword evidence="3" id="KW-1185">Reference proteome</keyword>
<gene>
    <name evidence="2" type="ORF">KIW84_066358</name>
</gene>
<comment type="caution">
    <text evidence="2">The sequence shown here is derived from an EMBL/GenBank/DDBJ whole genome shotgun (WGS) entry which is preliminary data.</text>
</comment>
<accession>A0A9D4WFK4</accession>
<evidence type="ECO:0000256" key="1">
    <source>
        <dbReference type="SAM" id="MobiDB-lite"/>
    </source>
</evidence>
<evidence type="ECO:0000313" key="3">
    <source>
        <dbReference type="Proteomes" id="UP001058974"/>
    </source>
</evidence>
<dbReference type="Proteomes" id="UP001058974">
    <property type="component" value="Chromosome 6"/>
</dbReference>
<dbReference type="EMBL" id="JAMSHJ010000006">
    <property type="protein sequence ID" value="KAI5401864.1"/>
    <property type="molecule type" value="Genomic_DNA"/>
</dbReference>